<sequence>MPKALAERHADGSRGPVEGPDDAPGPGCDGPRRPGCAGGGDDGLADGALPRPAPGSGDRWIGVSRPVSSRPRMPPVADGGRTTGADAPYDGSGDCSRSDRRDGGGAAGGCAAGAP</sequence>
<dbReference type="EMBL" id="JAIXCQ010000006">
    <property type="protein sequence ID" value="MCA5893701.1"/>
    <property type="molecule type" value="Genomic_DNA"/>
</dbReference>
<feature type="region of interest" description="Disordered" evidence="1">
    <location>
        <begin position="1"/>
        <end position="115"/>
    </location>
</feature>
<comment type="caution">
    <text evidence="2">The sequence shown here is derived from an EMBL/GenBank/DDBJ whole genome shotgun (WGS) entry which is preliminary data.</text>
</comment>
<feature type="compositionally biased region" description="Gly residues" evidence="1">
    <location>
        <begin position="104"/>
        <end position="115"/>
    </location>
</feature>
<gene>
    <name evidence="2" type="ORF">LEP48_10105</name>
</gene>
<evidence type="ECO:0000313" key="3">
    <source>
        <dbReference type="Proteomes" id="UP001319870"/>
    </source>
</evidence>
<protein>
    <submittedName>
        <fullName evidence="2">Uncharacterized protein</fullName>
    </submittedName>
</protein>
<reference evidence="2 3" key="1">
    <citation type="submission" date="2021-09" db="EMBL/GenBank/DDBJ databases">
        <title>Isoptericola luteus sp. nov., a novel bacterium isolated from Harbin, the capital city of Heilongjiang province.</title>
        <authorList>
            <person name="Li J."/>
        </authorList>
    </citation>
    <scope>NUCLEOTIDE SEQUENCE [LARGE SCALE GENOMIC DNA]</scope>
    <source>
        <strain evidence="2 3">NEAU-Y5</strain>
    </source>
</reference>
<proteinExistence type="predicted"/>
<organism evidence="2 3">
    <name type="scientific">Isoptericola luteus</name>
    <dbReference type="NCBI Taxonomy" id="2879484"/>
    <lineage>
        <taxon>Bacteria</taxon>
        <taxon>Bacillati</taxon>
        <taxon>Actinomycetota</taxon>
        <taxon>Actinomycetes</taxon>
        <taxon>Micrococcales</taxon>
        <taxon>Promicromonosporaceae</taxon>
        <taxon>Isoptericola</taxon>
    </lineage>
</organism>
<feature type="compositionally biased region" description="Basic and acidic residues" evidence="1">
    <location>
        <begin position="1"/>
        <end position="12"/>
    </location>
</feature>
<name>A0ABS7ZF96_9MICO</name>
<accession>A0ABS7ZF96</accession>
<keyword evidence="3" id="KW-1185">Reference proteome</keyword>
<dbReference type="Proteomes" id="UP001319870">
    <property type="component" value="Unassembled WGS sequence"/>
</dbReference>
<evidence type="ECO:0000313" key="2">
    <source>
        <dbReference type="EMBL" id="MCA5893701.1"/>
    </source>
</evidence>
<evidence type="ECO:0000256" key="1">
    <source>
        <dbReference type="SAM" id="MobiDB-lite"/>
    </source>
</evidence>